<gene>
    <name evidence="3" type="ORF">OB935_12330</name>
</gene>
<dbReference type="InterPro" id="IPR036637">
    <property type="entry name" value="Phosphohistidine_dom_sf"/>
</dbReference>
<dbReference type="PANTHER" id="PTHR43615:SF1">
    <property type="entry name" value="PPDK_N DOMAIN-CONTAINING PROTEIN"/>
    <property type="match status" value="1"/>
</dbReference>
<organism evidence="3 4">
    <name type="scientific">Aeromonas bestiarum</name>
    <dbReference type="NCBI Taxonomy" id="105751"/>
    <lineage>
        <taxon>Bacteria</taxon>
        <taxon>Pseudomonadati</taxon>
        <taxon>Pseudomonadota</taxon>
        <taxon>Gammaproteobacteria</taxon>
        <taxon>Aeromonadales</taxon>
        <taxon>Aeromonadaceae</taxon>
        <taxon>Aeromonas</taxon>
    </lineage>
</organism>
<dbReference type="EMBL" id="JAOPLL010000005">
    <property type="protein sequence ID" value="MDM5072613.1"/>
    <property type="molecule type" value="Genomic_DNA"/>
</dbReference>
<keyword evidence="4" id="KW-1185">Reference proteome</keyword>
<dbReference type="PANTHER" id="PTHR43615">
    <property type="entry name" value="PHOSPHOENOLPYRUVATE SYNTHASE-RELATED"/>
    <property type="match status" value="1"/>
</dbReference>
<dbReference type="InterPro" id="IPR013815">
    <property type="entry name" value="ATP_grasp_subdomain_1"/>
</dbReference>
<dbReference type="Proteomes" id="UP001168107">
    <property type="component" value="Unassembled WGS sequence"/>
</dbReference>
<dbReference type="RefSeq" id="WP_290018733.1">
    <property type="nucleotide sequence ID" value="NZ_JAOPLL010000005.1"/>
</dbReference>
<comment type="caution">
    <text evidence="3">The sequence shown here is derived from an EMBL/GenBank/DDBJ whole genome shotgun (WGS) entry which is preliminary data.</text>
</comment>
<evidence type="ECO:0000259" key="1">
    <source>
        <dbReference type="Pfam" id="PF00391"/>
    </source>
</evidence>
<accession>A0ABT7Q0E7</accession>
<dbReference type="Gene3D" id="3.30.1490.20">
    <property type="entry name" value="ATP-grasp fold, A domain"/>
    <property type="match status" value="1"/>
</dbReference>
<evidence type="ECO:0000259" key="2">
    <source>
        <dbReference type="Pfam" id="PF01326"/>
    </source>
</evidence>
<proteinExistence type="predicted"/>
<dbReference type="Pfam" id="PF00391">
    <property type="entry name" value="PEP-utilizers"/>
    <property type="match status" value="1"/>
</dbReference>
<feature type="domain" description="PEP-utilising enzyme mobile" evidence="1">
    <location>
        <begin position="723"/>
        <end position="792"/>
    </location>
</feature>
<dbReference type="NCBIfam" id="NF004508">
    <property type="entry name" value="PRK05849.1"/>
    <property type="match status" value="1"/>
</dbReference>
<dbReference type="SUPFAM" id="SSF52009">
    <property type="entry name" value="Phosphohistidine domain"/>
    <property type="match status" value="1"/>
</dbReference>
<dbReference type="SUPFAM" id="SSF56059">
    <property type="entry name" value="Glutathione synthetase ATP-binding domain-like"/>
    <property type="match status" value="1"/>
</dbReference>
<dbReference type="Gene3D" id="3.50.30.10">
    <property type="entry name" value="Phosphohistidine domain"/>
    <property type="match status" value="1"/>
</dbReference>
<dbReference type="InterPro" id="IPR008279">
    <property type="entry name" value="PEP-util_enz_mobile_dom"/>
</dbReference>
<dbReference type="InterPro" id="IPR002192">
    <property type="entry name" value="PPDK_AMP/ATP-bd"/>
</dbReference>
<dbReference type="Gene3D" id="3.30.470.20">
    <property type="entry name" value="ATP-grasp fold, B domain"/>
    <property type="match status" value="1"/>
</dbReference>
<protein>
    <submittedName>
        <fullName evidence="3">PEP-utilizing enzyme</fullName>
    </submittedName>
</protein>
<dbReference type="InterPro" id="IPR051549">
    <property type="entry name" value="PEP_Utilizing_Enz"/>
</dbReference>
<feature type="domain" description="Pyruvate phosphate dikinase AMP/ATP-binding" evidence="2">
    <location>
        <begin position="55"/>
        <end position="108"/>
    </location>
</feature>
<evidence type="ECO:0000313" key="3">
    <source>
        <dbReference type="EMBL" id="MDM5072613.1"/>
    </source>
</evidence>
<name>A0ABT7Q0E7_9GAMM</name>
<dbReference type="Pfam" id="PF01326">
    <property type="entry name" value="PPDK_N"/>
    <property type="match status" value="1"/>
</dbReference>
<sequence length="799" mass="89460">MNNHQGGFVFGTKAETLSSLRPVVRLAKVLPIFYFSVDQWDTAKSWVLDSISLMGNYDSLIIRSSAQNEDGFQHSMAGAFTSLLNVPSNDQVAVVNAIQQVITSFGSNSNVNNQVLVQPMLAKPQMSGVVMTHDLEHGAPYYVINYDDESGRTDTITGGTGVQKTVLIYRNTDSSIFRSSRIQSILAAVKELELICSSVPLDIEFAVDDKDDVYIFQVRRITLYNIWHPVTERRVARQLYHVQRFISQRMARDGDLYGATTLLGVMPDWNPAEIIGTAPRPLAISLYRKLITDSAWSEARSLMGYHHPEYKALMVLLGSQPYIDVRNSFNSFLPAGLDASVSCLLVDAWLERLNRHPEFHDKVEFEIVQTCFDFSFEKDFEDRYSGVLSQSQFDEYVESIKVLTENAILGFGVGSLPYTLELVNIIAKQQDVRRSVNYQLTELSNINRLLTDCRKNGTVCFSILARHAFIAEAMLRSASSCGAITGERLQAWRQSFSTVTTELTSDYTAVCNGTMSPDDFFAKFGHLRPGTYDITSLRYDERHDLFSMDKIATWSSHADASSSTFTLSHSELDATQQLIDSRGWALTSSQLFEYAKMAIQAREYAKFIFTRDLSDALSMLVHWGAGMGLSRDDLSYLDISSVLDLLVMHPLDDMDRVLLDKVGRAKATYQQSLSIKLGHLITSVNDVFVVPLHRSMPNYVTHKCVEGVCIRLKQDTPTSVPLNGKIVCIENADPGYDWIFTRDIAGLVTQFGGANSHMAIRCAEFGIPAAIGCGEQLFNKLKDNYKIVLNCKDKTINMV</sequence>
<evidence type="ECO:0000313" key="4">
    <source>
        <dbReference type="Proteomes" id="UP001168107"/>
    </source>
</evidence>
<reference evidence="3" key="1">
    <citation type="submission" date="2024-05" db="EMBL/GenBank/DDBJ databases">
        <title>WGS of Aeromonas isolates.</title>
        <authorList>
            <person name="Lee H."/>
        </authorList>
    </citation>
    <scope>NUCLEOTIDE SEQUENCE</scope>
    <source>
        <strain evidence="3">SU58-3</strain>
    </source>
</reference>